<gene>
    <name evidence="2" type="ORF">CVM73_38660</name>
</gene>
<dbReference type="AlphaFoldDB" id="A0A2M8QWT1"/>
<feature type="compositionally biased region" description="Pro residues" evidence="1">
    <location>
        <begin position="48"/>
        <end position="61"/>
    </location>
</feature>
<protein>
    <submittedName>
        <fullName evidence="2">Uncharacterized protein</fullName>
    </submittedName>
</protein>
<evidence type="ECO:0000313" key="3">
    <source>
        <dbReference type="Proteomes" id="UP000231194"/>
    </source>
</evidence>
<feature type="region of interest" description="Disordered" evidence="1">
    <location>
        <begin position="1"/>
        <end position="61"/>
    </location>
</feature>
<dbReference type="EMBL" id="PGVG01000091">
    <property type="protein sequence ID" value="PJG50021.1"/>
    <property type="molecule type" value="Genomic_DNA"/>
</dbReference>
<comment type="caution">
    <text evidence="2">The sequence shown here is derived from an EMBL/GenBank/DDBJ whole genome shotgun (WGS) entry which is preliminary data.</text>
</comment>
<proteinExistence type="predicted"/>
<dbReference type="OrthoDB" id="9798754at2"/>
<evidence type="ECO:0000256" key="1">
    <source>
        <dbReference type="SAM" id="MobiDB-lite"/>
    </source>
</evidence>
<dbReference type="Proteomes" id="UP000231194">
    <property type="component" value="Unassembled WGS sequence"/>
</dbReference>
<evidence type="ECO:0000313" key="2">
    <source>
        <dbReference type="EMBL" id="PJG50021.1"/>
    </source>
</evidence>
<keyword evidence="3" id="KW-1185">Reference proteome</keyword>
<name>A0A2M8QWT1_9BRAD</name>
<reference evidence="2 3" key="1">
    <citation type="submission" date="2017-11" db="EMBL/GenBank/DDBJ databases">
        <title>Bradyrhizobium forestalis sp. nov., an efficient nitrogen-fixing bacterium isolated from nodules of forest legume species in the Amazon.</title>
        <authorList>
            <person name="Costa E.M."/>
            <person name="Guimaraes A."/>
            <person name="Carvalho T.S."/>
            <person name="Rodrigues T.L."/>
            <person name="Ribeiro P.R.A."/>
            <person name="Lebbe L."/>
            <person name="Willems A."/>
            <person name="Moreira F.M.S."/>
        </authorList>
    </citation>
    <scope>NUCLEOTIDE SEQUENCE [LARGE SCALE GENOMIC DNA]</scope>
    <source>
        <strain evidence="2 3">INPA54B</strain>
    </source>
</reference>
<accession>A0A2M8QWT1</accession>
<organism evidence="2 3">
    <name type="scientific">Bradyrhizobium forestalis</name>
    <dbReference type="NCBI Taxonomy" id="1419263"/>
    <lineage>
        <taxon>Bacteria</taxon>
        <taxon>Pseudomonadati</taxon>
        <taxon>Pseudomonadota</taxon>
        <taxon>Alphaproteobacteria</taxon>
        <taxon>Hyphomicrobiales</taxon>
        <taxon>Nitrobacteraceae</taxon>
        <taxon>Bradyrhizobium</taxon>
    </lineage>
</organism>
<sequence length="61" mass="6484">MGALSSWGISLWRHPHPNPPPQAGEGAERSARSEPALTSSHFTTIPPAECPLPSRPPAPYS</sequence>